<dbReference type="KEGG" id="fax:FUAX_28710"/>
<evidence type="ECO:0000259" key="1">
    <source>
        <dbReference type="Pfam" id="PF13229"/>
    </source>
</evidence>
<dbReference type="Gene3D" id="2.160.20.10">
    <property type="entry name" value="Single-stranded right-handed beta-helix, Pectin lyase-like"/>
    <property type="match status" value="1"/>
</dbReference>
<evidence type="ECO:0000313" key="3">
    <source>
        <dbReference type="Proteomes" id="UP001348817"/>
    </source>
</evidence>
<dbReference type="InterPro" id="IPR012334">
    <property type="entry name" value="Pectin_lyas_fold"/>
</dbReference>
<dbReference type="SUPFAM" id="SSF51126">
    <property type="entry name" value="Pectin lyase-like"/>
    <property type="match status" value="1"/>
</dbReference>
<sequence>MLLALAFFTACNEGEPAFENPPEKKELKVATLPQTDSGVTTANFNGEILSEGETQIEKASFYYWVQGDMSTRTEVPIDLEADKVDGATGRYSVSLDNLQSFTDYSYIFAVTDESGRVDGEAISFSTLISSEVEEPAVSTGDAEGVYFGGADIKGTLLGDGNGSKLNVVIAFWKKGFPEGRRYQSVPEDEDGNLIFDEDNGFVVSLKGLSPGQAYVYQAVVQNELAIGEGEIKEFVTNTQIFVDATAPEGGNGSSWESALNSVKDAMSKAEAGVEIWVSAKGEFNESKIMLKKDVKLMGGFAGTEDSADQRDPDLKTVIDGTNPSATYSSLDTPILEMEAAAFDDVCEIERFVFKNGLNYLGGVMFKRQGSPSFTDCEFRNNSAKVGGAFFGYGDESRFVRCLFEGNFATGRAGAIGFSNGTKKSSTYYEECIFRDNNAPNYGVGQLAGDLVFRNCTFENNTASKWGLFHFYKTGCPQFQGNTVLIGDNLGDNSLHVRDQRNCGGSYPADWKVSN</sequence>
<dbReference type="Proteomes" id="UP001348817">
    <property type="component" value="Chromosome"/>
</dbReference>
<keyword evidence="3" id="KW-1185">Reference proteome</keyword>
<protein>
    <recommendedName>
        <fullName evidence="1">Right handed beta helix domain-containing protein</fullName>
    </recommendedName>
</protein>
<proteinExistence type="predicted"/>
<feature type="domain" description="Right handed beta helix" evidence="1">
    <location>
        <begin position="344"/>
        <end position="482"/>
    </location>
</feature>
<organism evidence="2 3">
    <name type="scientific">Fulvitalea axinellae</name>
    <dbReference type="NCBI Taxonomy" id="1182444"/>
    <lineage>
        <taxon>Bacteria</taxon>
        <taxon>Pseudomonadati</taxon>
        <taxon>Bacteroidota</taxon>
        <taxon>Cytophagia</taxon>
        <taxon>Cytophagales</taxon>
        <taxon>Persicobacteraceae</taxon>
        <taxon>Fulvitalea</taxon>
    </lineage>
</organism>
<accession>A0AAU9CE54</accession>
<reference evidence="2 3" key="1">
    <citation type="submission" date="2021-12" db="EMBL/GenBank/DDBJ databases">
        <title>Genome sequencing of bacteria with rrn-lacking chromosome and rrn-plasmid.</title>
        <authorList>
            <person name="Anda M."/>
            <person name="Iwasaki W."/>
        </authorList>
    </citation>
    <scope>NUCLEOTIDE SEQUENCE [LARGE SCALE GENOMIC DNA]</scope>
    <source>
        <strain evidence="2 3">DSM 100852</strain>
    </source>
</reference>
<evidence type="ECO:0000313" key="2">
    <source>
        <dbReference type="EMBL" id="BDD10439.1"/>
    </source>
</evidence>
<name>A0AAU9CE54_9BACT</name>
<dbReference type="AlphaFoldDB" id="A0AAU9CE54"/>
<dbReference type="EMBL" id="AP025314">
    <property type="protein sequence ID" value="BDD10439.1"/>
    <property type="molecule type" value="Genomic_DNA"/>
</dbReference>
<dbReference type="InterPro" id="IPR039448">
    <property type="entry name" value="Beta_helix"/>
</dbReference>
<gene>
    <name evidence="2" type="ORF">FUAX_28710</name>
</gene>
<dbReference type="Pfam" id="PF13229">
    <property type="entry name" value="Beta_helix"/>
    <property type="match status" value="1"/>
</dbReference>
<dbReference type="InterPro" id="IPR011050">
    <property type="entry name" value="Pectin_lyase_fold/virulence"/>
</dbReference>